<proteinExistence type="predicted"/>
<evidence type="ECO:0000313" key="1">
    <source>
        <dbReference type="EMBL" id="SCX15759.1"/>
    </source>
</evidence>
<dbReference type="EMBL" id="FMUE01000003">
    <property type="protein sequence ID" value="SCX15759.1"/>
    <property type="molecule type" value="Genomic_DNA"/>
</dbReference>
<sequence>MGDPKFRYVEYDNFCSNGLNPKNYKFIAQVYFVEKWLRRCIVLQSHNNRATDWRIPSQVSNNARIKKQAPKGLSSFE</sequence>
<accession>A0A1R3TFT6</accession>
<gene>
    <name evidence="1" type="ORF">DSM25559_1386</name>
</gene>
<organism evidence="1 2">
    <name type="scientific">Agrobacterium rosae</name>
    <dbReference type="NCBI Taxonomy" id="1972867"/>
    <lineage>
        <taxon>Bacteria</taxon>
        <taxon>Pseudomonadati</taxon>
        <taxon>Pseudomonadota</taxon>
        <taxon>Alphaproteobacteria</taxon>
        <taxon>Hyphomicrobiales</taxon>
        <taxon>Rhizobiaceae</taxon>
        <taxon>Rhizobium/Agrobacterium group</taxon>
        <taxon>Agrobacterium</taxon>
    </lineage>
</organism>
<protein>
    <submittedName>
        <fullName evidence="1">Uncharacterized protein</fullName>
    </submittedName>
</protein>
<evidence type="ECO:0000313" key="2">
    <source>
        <dbReference type="Proteomes" id="UP000187891"/>
    </source>
</evidence>
<name>A0A1R3TFT6_9HYPH</name>
<dbReference type="Proteomes" id="UP000187891">
    <property type="component" value="Unassembled WGS sequence"/>
</dbReference>
<reference evidence="2" key="1">
    <citation type="submission" date="2016-10" db="EMBL/GenBank/DDBJ databases">
        <authorList>
            <person name="Wibberg D."/>
        </authorList>
    </citation>
    <scope>NUCLEOTIDE SEQUENCE [LARGE SCALE GENOMIC DNA]</scope>
</reference>
<dbReference type="AlphaFoldDB" id="A0A1R3TFT6"/>